<dbReference type="Pfam" id="PF13440">
    <property type="entry name" value="Polysacc_synt_3"/>
    <property type="match status" value="1"/>
</dbReference>
<keyword evidence="4 6" id="KW-1133">Transmembrane helix</keyword>
<evidence type="ECO:0000256" key="4">
    <source>
        <dbReference type="ARBA" id="ARBA00022989"/>
    </source>
</evidence>
<reference evidence="7" key="3">
    <citation type="journal article" name="MicrobiologyOpen">
        <title>Whole-genome comparison between the type strain of Halobacterium salinarum (DSM 3754(T)) and the laboratory strains R1 and NRC-1.</title>
        <authorList>
            <person name="Pfeiffer F."/>
            <person name="Losensky G."/>
            <person name="Marchfelder A."/>
            <person name="Habermann B."/>
            <person name="Dyall-Smith M."/>
        </authorList>
    </citation>
    <scope>NUCLEOTIDE SEQUENCE</scope>
    <source>
        <strain evidence="7">91-R6</strain>
    </source>
</reference>
<feature type="transmembrane region" description="Helical" evidence="6">
    <location>
        <begin position="204"/>
        <end position="224"/>
    </location>
</feature>
<dbReference type="AlphaFoldDB" id="A0A4D6GRK9"/>
<dbReference type="Proteomes" id="UP000323075">
    <property type="component" value="Unassembled WGS sequence"/>
</dbReference>
<proteinExistence type="predicted"/>
<protein>
    <submittedName>
        <fullName evidence="8">Membrane protein involved in the export of O-antigen and teichoic acid</fullName>
    </submittedName>
    <submittedName>
        <fullName evidence="7">Putative RfbX family transport protein</fullName>
    </submittedName>
</protein>
<keyword evidence="3 6" id="KW-0812">Transmembrane</keyword>
<accession>A0A4D6GRK9</accession>
<dbReference type="InterPro" id="IPR050833">
    <property type="entry name" value="Poly_Biosynth_Transport"/>
</dbReference>
<dbReference type="RefSeq" id="WP_010902371.1">
    <property type="nucleotide sequence ID" value="NZ_VRYN01000002.1"/>
</dbReference>
<reference evidence="8 10" key="2">
    <citation type="submission" date="2019-07" db="EMBL/GenBank/DDBJ databases">
        <title>Genomic Encyclopedia of Archaeal and Bacterial Type Strains, Phase II (KMG-II): from individual species to whole genera.</title>
        <authorList>
            <person name="Goeker M."/>
        </authorList>
    </citation>
    <scope>NUCLEOTIDE SEQUENCE [LARGE SCALE GENOMIC DNA]</scope>
    <source>
        <strain evidence="8 10">DSM 3754</strain>
    </source>
</reference>
<feature type="transmembrane region" description="Helical" evidence="6">
    <location>
        <begin position="261"/>
        <end position="288"/>
    </location>
</feature>
<gene>
    <name evidence="8" type="ORF">APQ99_01238</name>
    <name evidence="7" type="ORF">HBSAL_03140</name>
</gene>
<keyword evidence="2" id="KW-1003">Cell membrane</keyword>
<feature type="transmembrane region" description="Helical" evidence="6">
    <location>
        <begin position="181"/>
        <end position="198"/>
    </location>
</feature>
<evidence type="ECO:0000313" key="7">
    <source>
        <dbReference type="EMBL" id="QCC44355.1"/>
    </source>
</evidence>
<feature type="transmembrane region" description="Helical" evidence="6">
    <location>
        <begin position="140"/>
        <end position="160"/>
    </location>
</feature>
<organism evidence="7 9">
    <name type="scientific">Halobacterium salinarum (strain ATCC 33171 / DSM 3754 / JCM 8978 / NBRC 102687 / NCIMB 764 / 91-R6)</name>
    <dbReference type="NCBI Taxonomy" id="2597657"/>
    <lineage>
        <taxon>Archaea</taxon>
        <taxon>Methanobacteriati</taxon>
        <taxon>Methanobacteriota</taxon>
        <taxon>Stenosarchaea group</taxon>
        <taxon>Halobacteria</taxon>
        <taxon>Halobacteriales</taxon>
        <taxon>Halobacteriaceae</taxon>
        <taxon>Halobacterium</taxon>
    </lineage>
</organism>
<evidence type="ECO:0000256" key="5">
    <source>
        <dbReference type="ARBA" id="ARBA00023136"/>
    </source>
</evidence>
<dbReference type="PANTHER" id="PTHR30250:SF27">
    <property type="entry name" value="POLYSACCHARIDE BIOSYNTHESIS PROTEIN"/>
    <property type="match status" value="1"/>
</dbReference>
<dbReference type="Proteomes" id="UP000296216">
    <property type="component" value="Chromosome"/>
</dbReference>
<evidence type="ECO:0000313" key="9">
    <source>
        <dbReference type="Proteomes" id="UP000296216"/>
    </source>
</evidence>
<feature type="transmembrane region" description="Helical" evidence="6">
    <location>
        <begin position="472"/>
        <end position="493"/>
    </location>
</feature>
<keyword evidence="5 6" id="KW-0472">Membrane</keyword>
<name>A0A4D6GRK9_HALS9</name>
<evidence type="ECO:0000256" key="2">
    <source>
        <dbReference type="ARBA" id="ARBA00022475"/>
    </source>
</evidence>
<evidence type="ECO:0000256" key="6">
    <source>
        <dbReference type="SAM" id="Phobius"/>
    </source>
</evidence>
<dbReference type="PANTHER" id="PTHR30250">
    <property type="entry name" value="PST FAMILY PREDICTED COLANIC ACID TRANSPORTER"/>
    <property type="match status" value="1"/>
</dbReference>
<evidence type="ECO:0000256" key="1">
    <source>
        <dbReference type="ARBA" id="ARBA00004651"/>
    </source>
</evidence>
<evidence type="ECO:0000313" key="8">
    <source>
        <dbReference type="EMBL" id="TYO76598.1"/>
    </source>
</evidence>
<sequence length="518" mass="54495">MGDSTDDHEATAPGETVSEAERDALVTISHGAVVTSGGVSAQRALVAVVEFALARGLGPVAYGVYALAWRIAQLLSRLVTFGSVPTLQRYLPAADARRRSRVTGLAYVTTAGVGLLITAGVWLAAPRLNAATVDHPSFPAAMRLLGVVVVLVGLVMVYAATFRADGSARGEVLFNKLLRPAVRLVGALTALALGYSVVGVAGAYAASMLVLVVLGFPLTARVTGVTPTLRGLRRDARRFYDHAAPVAMSSFGKVFQNRADILLVGALLTAVAAGVYNVVLVLVSIAWIPLLSFNQLLPPVASRLHAAGDIDTLNAVYSSVTRLIVTTVVPILAVELVFGRDLLALFGPTYTRGYGPLAVYLAGVFVGSAVGATGWLLMMTDHQYARMALDWLLAVLNVALTYVFVVEFKLVGAALGTSLAIAVQNALQVLLLRRFEGLWPFDATFLRPLAAGAVMAAAMLGVRSLLVDSSLAIAAGVLVGLPSYLGALSVLGVDPRDRLVVRELATRYRNTIADAVRR</sequence>
<feature type="transmembrane region" description="Helical" evidence="6">
    <location>
        <begin position="389"/>
        <end position="405"/>
    </location>
</feature>
<evidence type="ECO:0000256" key="3">
    <source>
        <dbReference type="ARBA" id="ARBA00022692"/>
    </source>
</evidence>
<feature type="transmembrane region" description="Helical" evidence="6">
    <location>
        <begin position="444"/>
        <end position="466"/>
    </location>
</feature>
<feature type="transmembrane region" description="Helical" evidence="6">
    <location>
        <begin position="411"/>
        <end position="432"/>
    </location>
</feature>
<reference evidence="7 9" key="1">
    <citation type="journal article" date="2019" name="Microbiol. Resour. Announc.">
        <title>The Genome Sequence of the Halobacterium salinarum Type Strain Is Closely Related to That of Laboratory Strains NRC-1 and R1.</title>
        <authorList>
            <person name="Pfeiffer F."/>
            <person name="Marchfelder A."/>
            <person name="Habermann B."/>
            <person name="Dyall-Smith M.L."/>
        </authorList>
    </citation>
    <scope>NUCLEOTIDE SEQUENCE [LARGE SCALE GENOMIC DNA]</scope>
    <source>
        <strain evidence="7">91-R6</strain>
        <strain evidence="9">ATCC 33171 / DSM 3754 / JCM 8978 / NBRC 102687 / NCIMB 764 / 91-R6</strain>
    </source>
</reference>
<comment type="subcellular location">
    <subcellularLocation>
        <location evidence="1">Cell membrane</location>
        <topology evidence="1">Multi-pass membrane protein</topology>
    </subcellularLocation>
</comment>
<feature type="transmembrane region" description="Helical" evidence="6">
    <location>
        <begin position="357"/>
        <end position="377"/>
    </location>
</feature>
<dbReference type="EMBL" id="VRYN01000002">
    <property type="protein sequence ID" value="TYO76598.1"/>
    <property type="molecule type" value="Genomic_DNA"/>
</dbReference>
<dbReference type="GeneID" id="68693450"/>
<dbReference type="EMBL" id="CP038631">
    <property type="protein sequence ID" value="QCC44355.1"/>
    <property type="molecule type" value="Genomic_DNA"/>
</dbReference>
<dbReference type="GO" id="GO:0005886">
    <property type="term" value="C:plasma membrane"/>
    <property type="evidence" value="ECO:0007669"/>
    <property type="project" value="UniProtKB-SubCell"/>
</dbReference>
<feature type="transmembrane region" description="Helical" evidence="6">
    <location>
        <begin position="105"/>
        <end position="125"/>
    </location>
</feature>
<evidence type="ECO:0000313" key="10">
    <source>
        <dbReference type="Proteomes" id="UP000323075"/>
    </source>
</evidence>